<dbReference type="InterPro" id="IPR002347">
    <property type="entry name" value="SDR_fam"/>
</dbReference>
<dbReference type="InterPro" id="IPR020904">
    <property type="entry name" value="Sc_DH/Rdtase_CS"/>
</dbReference>
<dbReference type="EMBL" id="VOQR01000001">
    <property type="protein sequence ID" value="TXC71333.1"/>
    <property type="molecule type" value="Genomic_DNA"/>
</dbReference>
<name>A0A5C6UEX4_9SPHN</name>
<evidence type="ECO:0000256" key="1">
    <source>
        <dbReference type="ARBA" id="ARBA00006484"/>
    </source>
</evidence>
<organism evidence="3 4">
    <name type="scientific">Sphingomonas ginsenosidivorax</name>
    <dbReference type="NCBI Taxonomy" id="862135"/>
    <lineage>
        <taxon>Bacteria</taxon>
        <taxon>Pseudomonadati</taxon>
        <taxon>Pseudomonadota</taxon>
        <taxon>Alphaproteobacteria</taxon>
        <taxon>Sphingomonadales</taxon>
        <taxon>Sphingomonadaceae</taxon>
        <taxon>Sphingomonas</taxon>
    </lineage>
</organism>
<comment type="caution">
    <text evidence="3">The sequence shown here is derived from an EMBL/GenBank/DDBJ whole genome shotgun (WGS) entry which is preliminary data.</text>
</comment>
<sequence>MGRLQDKVAVISGASKGIGAAIAKAMAAEGASVVIGYASDSEGADSVVRSIASANGRAVSLKTDVANEADVNALFDLAVERHGRIDILVNNAGVYTVLPIEDVNEQDFRRQFDTNVLGTLFMIKAAVSRFDASGGSIVNIGSVNSVAGQAGMSVYSGTKGAIDTITRSLAAELAPRNIRVNTLAPGATETEGIRSAGVMGSPFEQHVIDRTLLGRFGTPEDVAKVAVFLASDDAAWVTGEWLSASGGYKPG</sequence>
<keyword evidence="2 3" id="KW-0560">Oxidoreductase</keyword>
<dbReference type="GO" id="GO:0047936">
    <property type="term" value="F:glucose 1-dehydrogenase [NAD(P)+] activity"/>
    <property type="evidence" value="ECO:0007669"/>
    <property type="project" value="UniProtKB-EC"/>
</dbReference>
<dbReference type="PRINTS" id="PR00081">
    <property type="entry name" value="GDHRDH"/>
</dbReference>
<dbReference type="PANTHER" id="PTHR43639:SF1">
    <property type="entry name" value="SHORT-CHAIN DEHYDROGENASE_REDUCTASE FAMILY PROTEIN"/>
    <property type="match status" value="1"/>
</dbReference>
<gene>
    <name evidence="3" type="ORF">FSB78_10550</name>
</gene>
<protein>
    <submittedName>
        <fullName evidence="3">Glucose 1-dehydrogenase</fullName>
        <ecNumber evidence="3">1.1.1.47</ecNumber>
    </submittedName>
</protein>
<evidence type="ECO:0000313" key="4">
    <source>
        <dbReference type="Proteomes" id="UP000321250"/>
    </source>
</evidence>
<dbReference type="FunFam" id="3.40.50.720:FF:000084">
    <property type="entry name" value="Short-chain dehydrogenase reductase"/>
    <property type="match status" value="1"/>
</dbReference>
<dbReference type="EC" id="1.1.1.47" evidence="3"/>
<comment type="similarity">
    <text evidence="1">Belongs to the short-chain dehydrogenases/reductases (SDR) family.</text>
</comment>
<dbReference type="RefSeq" id="WP_147082517.1">
    <property type="nucleotide sequence ID" value="NZ_VOQR01000001.1"/>
</dbReference>
<evidence type="ECO:0000313" key="3">
    <source>
        <dbReference type="EMBL" id="TXC71333.1"/>
    </source>
</evidence>
<proteinExistence type="inferred from homology"/>
<dbReference type="PANTHER" id="PTHR43639">
    <property type="entry name" value="OXIDOREDUCTASE, SHORT-CHAIN DEHYDROGENASE/REDUCTASE FAMILY (AFU_ORTHOLOGUE AFUA_5G02870)"/>
    <property type="match status" value="1"/>
</dbReference>
<dbReference type="PROSITE" id="PS00061">
    <property type="entry name" value="ADH_SHORT"/>
    <property type="match status" value="1"/>
</dbReference>
<dbReference type="OrthoDB" id="9803333at2"/>
<dbReference type="SUPFAM" id="SSF51735">
    <property type="entry name" value="NAD(P)-binding Rossmann-fold domains"/>
    <property type="match status" value="1"/>
</dbReference>
<keyword evidence="4" id="KW-1185">Reference proteome</keyword>
<dbReference type="Gene3D" id="3.40.50.720">
    <property type="entry name" value="NAD(P)-binding Rossmann-like Domain"/>
    <property type="match status" value="1"/>
</dbReference>
<dbReference type="InterPro" id="IPR036291">
    <property type="entry name" value="NAD(P)-bd_dom_sf"/>
</dbReference>
<dbReference type="NCBIfam" id="NF005559">
    <property type="entry name" value="PRK07231.1"/>
    <property type="match status" value="1"/>
</dbReference>
<dbReference type="AlphaFoldDB" id="A0A5C6UEX4"/>
<dbReference type="Pfam" id="PF13561">
    <property type="entry name" value="adh_short_C2"/>
    <property type="match status" value="1"/>
</dbReference>
<reference evidence="3 4" key="1">
    <citation type="journal article" date="2013" name="Antonie Van Leeuwenhoek">
        <title>Sphingomonas ginsenosidivorax sp. nov., with the ability to transform ginsenosides.</title>
        <authorList>
            <person name="Jin X.F."/>
            <person name="Kim J.K."/>
            <person name="Liu Q.M."/>
            <person name="Kang M.S."/>
            <person name="He D."/>
            <person name="Jin F.X."/>
            <person name="Kim S.C."/>
            <person name="Im W.T."/>
        </authorList>
    </citation>
    <scope>NUCLEOTIDE SEQUENCE [LARGE SCALE GENOMIC DNA]</scope>
    <source>
        <strain evidence="3 4">KHI67</strain>
    </source>
</reference>
<evidence type="ECO:0000256" key="2">
    <source>
        <dbReference type="ARBA" id="ARBA00023002"/>
    </source>
</evidence>
<accession>A0A5C6UEX4</accession>
<dbReference type="Proteomes" id="UP000321250">
    <property type="component" value="Unassembled WGS sequence"/>
</dbReference>
<dbReference type="PRINTS" id="PR00080">
    <property type="entry name" value="SDRFAMILY"/>
</dbReference>